<reference evidence="2" key="2">
    <citation type="submission" date="2025-09" db="UniProtKB">
        <authorList>
            <consortium name="Ensembl"/>
        </authorList>
    </citation>
    <scope>IDENTIFICATION</scope>
</reference>
<evidence type="ECO:0000313" key="3">
    <source>
        <dbReference type="Proteomes" id="UP000694546"/>
    </source>
</evidence>
<keyword evidence="3" id="KW-1185">Reference proteome</keyword>
<feature type="chain" id="PRO_5034087363" evidence="1">
    <location>
        <begin position="24"/>
        <end position="326"/>
    </location>
</feature>
<dbReference type="Proteomes" id="UP000694546">
    <property type="component" value="Chromosome 9"/>
</dbReference>
<accession>A0A8C5FS42</accession>
<sequence>LKVVKLSHCVLFLFLLHFPLFSSETFHLTYNGDTCVDECRYYSSKEYYWCRTLSGWGYCSPQQDKTYKRENCRSDHKCGFYGSTYSWCYTTNNKDYDYCGLVVPRMCPRTSLQLTCNFENCINDCTYSKKMHSFWCYTKNSWDYCSPIQDFTYKGTPCRSGHECGSHGYSYSWCYTTDNNDYDYCGQILTLPPCHDVSRFKRSLDQRGICRIEGTDYTVEQTNKLANCTRRLRKDAEELINRWIGKPLRDKPKSNLLTSDNLRIDIQGALGHNVNLQIQVNSQRRRGGSTSLAQIIIPNDASDDEIRTAFTLMRCHYLIKSTCNPM</sequence>
<keyword evidence="1" id="KW-0732">Signal</keyword>
<proteinExistence type="predicted"/>
<dbReference type="OMA" id="PGECRYS"/>
<dbReference type="PANTHER" id="PTHR34261">
    <property type="entry name" value="APC REGULATOR OF WNT-SIGNALING PATHWAY-RELATED"/>
    <property type="match status" value="1"/>
</dbReference>
<organism evidence="2 3">
    <name type="scientific">Gadus morhua</name>
    <name type="common">Atlantic cod</name>
    <dbReference type="NCBI Taxonomy" id="8049"/>
    <lineage>
        <taxon>Eukaryota</taxon>
        <taxon>Metazoa</taxon>
        <taxon>Chordata</taxon>
        <taxon>Craniata</taxon>
        <taxon>Vertebrata</taxon>
        <taxon>Euteleostomi</taxon>
        <taxon>Actinopterygii</taxon>
        <taxon>Neopterygii</taxon>
        <taxon>Teleostei</taxon>
        <taxon>Neoteleostei</taxon>
        <taxon>Acanthomorphata</taxon>
        <taxon>Zeiogadaria</taxon>
        <taxon>Gadariae</taxon>
        <taxon>Gadiformes</taxon>
        <taxon>Gadoidei</taxon>
        <taxon>Gadidae</taxon>
        <taxon>Gadus</taxon>
    </lineage>
</organism>
<dbReference type="PANTHER" id="PTHR34261:SF1">
    <property type="entry name" value="TUBULIN POLYMERIZATION-PROMOTING PROTEIN"/>
    <property type="match status" value="1"/>
</dbReference>
<dbReference type="GeneTree" id="ENSGT00390000018035"/>
<evidence type="ECO:0000256" key="1">
    <source>
        <dbReference type="SAM" id="SignalP"/>
    </source>
</evidence>
<dbReference type="AlphaFoldDB" id="A0A8C5FS42"/>
<evidence type="ECO:0000313" key="2">
    <source>
        <dbReference type="Ensembl" id="ENSGMOP00000057429.1"/>
    </source>
</evidence>
<dbReference type="InterPro" id="IPR053358">
    <property type="entry name" value="Diff-assoc_signaling"/>
</dbReference>
<protein>
    <submittedName>
        <fullName evidence="2">Uncharacterized protein</fullName>
    </submittedName>
</protein>
<name>A0A8C5FS42_GADMO</name>
<dbReference type="Ensembl" id="ENSGMOT00000066699.1">
    <property type="protein sequence ID" value="ENSGMOP00000057429.1"/>
    <property type="gene ID" value="ENSGMOG00000027108.1"/>
</dbReference>
<reference evidence="2" key="1">
    <citation type="submission" date="2025-08" db="UniProtKB">
        <authorList>
            <consortium name="Ensembl"/>
        </authorList>
    </citation>
    <scope>IDENTIFICATION</scope>
</reference>
<feature type="signal peptide" evidence="1">
    <location>
        <begin position="1"/>
        <end position="23"/>
    </location>
</feature>